<evidence type="ECO:0000313" key="2">
    <source>
        <dbReference type="EMBL" id="GIY66737.1"/>
    </source>
</evidence>
<feature type="compositionally biased region" description="Polar residues" evidence="1">
    <location>
        <begin position="76"/>
        <end position="87"/>
    </location>
</feature>
<evidence type="ECO:0000313" key="3">
    <source>
        <dbReference type="Proteomes" id="UP001054837"/>
    </source>
</evidence>
<name>A0AAV4V914_9ARAC</name>
<dbReference type="Proteomes" id="UP001054837">
    <property type="component" value="Unassembled WGS sequence"/>
</dbReference>
<proteinExistence type="predicted"/>
<sequence length="97" mass="11421">MSKRRRFNERKKNTNKQKRNILFDMIPFRLSAKRYKKETAQLRWNIVCKQHRKASEAWFSGRPQEVPNDIRKKQHNSSGISSANSMESGRGSVEGLE</sequence>
<accession>A0AAV4V914</accession>
<dbReference type="EMBL" id="BPLQ01012650">
    <property type="protein sequence ID" value="GIY66737.1"/>
    <property type="molecule type" value="Genomic_DNA"/>
</dbReference>
<comment type="caution">
    <text evidence="2">The sequence shown here is derived from an EMBL/GenBank/DDBJ whole genome shotgun (WGS) entry which is preliminary data.</text>
</comment>
<reference evidence="2 3" key="1">
    <citation type="submission" date="2021-06" db="EMBL/GenBank/DDBJ databases">
        <title>Caerostris darwini draft genome.</title>
        <authorList>
            <person name="Kono N."/>
            <person name="Arakawa K."/>
        </authorList>
    </citation>
    <scope>NUCLEOTIDE SEQUENCE [LARGE SCALE GENOMIC DNA]</scope>
</reference>
<gene>
    <name evidence="2" type="ORF">CDAR_472861</name>
</gene>
<evidence type="ECO:0000256" key="1">
    <source>
        <dbReference type="SAM" id="MobiDB-lite"/>
    </source>
</evidence>
<keyword evidence="3" id="KW-1185">Reference proteome</keyword>
<protein>
    <submittedName>
        <fullName evidence="2">Uncharacterized protein</fullName>
    </submittedName>
</protein>
<dbReference type="AlphaFoldDB" id="A0AAV4V914"/>
<feature type="region of interest" description="Disordered" evidence="1">
    <location>
        <begin position="58"/>
        <end position="97"/>
    </location>
</feature>
<organism evidence="2 3">
    <name type="scientific">Caerostris darwini</name>
    <dbReference type="NCBI Taxonomy" id="1538125"/>
    <lineage>
        <taxon>Eukaryota</taxon>
        <taxon>Metazoa</taxon>
        <taxon>Ecdysozoa</taxon>
        <taxon>Arthropoda</taxon>
        <taxon>Chelicerata</taxon>
        <taxon>Arachnida</taxon>
        <taxon>Araneae</taxon>
        <taxon>Araneomorphae</taxon>
        <taxon>Entelegynae</taxon>
        <taxon>Araneoidea</taxon>
        <taxon>Araneidae</taxon>
        <taxon>Caerostris</taxon>
    </lineage>
</organism>